<comment type="caution">
    <text evidence="4">The sequence shown here is derived from an EMBL/GenBank/DDBJ whole genome shotgun (WGS) entry which is preliminary data.</text>
</comment>
<proteinExistence type="predicted"/>
<feature type="domain" description="DUF2231" evidence="3">
    <location>
        <begin position="5"/>
        <end position="125"/>
    </location>
</feature>
<dbReference type="InterPro" id="IPR019251">
    <property type="entry name" value="DUF2231_TM"/>
</dbReference>
<dbReference type="InterPro" id="IPR032675">
    <property type="entry name" value="LRR_dom_sf"/>
</dbReference>
<dbReference type="SUPFAM" id="SSF46626">
    <property type="entry name" value="Cytochrome c"/>
    <property type="match status" value="1"/>
</dbReference>
<keyword evidence="1" id="KW-1133">Transmembrane helix</keyword>
<feature type="transmembrane region" description="Helical" evidence="1">
    <location>
        <begin position="39"/>
        <end position="61"/>
    </location>
</feature>
<feature type="transmembrane region" description="Helical" evidence="1">
    <location>
        <begin position="6"/>
        <end position="27"/>
    </location>
</feature>
<dbReference type="InterPro" id="IPR036909">
    <property type="entry name" value="Cyt_c-like_dom_sf"/>
</dbReference>
<gene>
    <name evidence="4" type="ORF">BUL40_08125</name>
</gene>
<name>A0A1V6LSF8_9FLAO</name>
<feature type="transmembrane region" description="Helical" evidence="1">
    <location>
        <begin position="102"/>
        <end position="122"/>
    </location>
</feature>
<dbReference type="Gene3D" id="3.80.10.10">
    <property type="entry name" value="Ribonuclease Inhibitor"/>
    <property type="match status" value="1"/>
</dbReference>
<dbReference type="SUPFAM" id="SSF52047">
    <property type="entry name" value="RNI-like"/>
    <property type="match status" value="1"/>
</dbReference>
<dbReference type="GO" id="GO:0020037">
    <property type="term" value="F:heme binding"/>
    <property type="evidence" value="ECO:0007669"/>
    <property type="project" value="InterPro"/>
</dbReference>
<accession>A0A1V6LSF8</accession>
<dbReference type="Pfam" id="PF07635">
    <property type="entry name" value="PSCyt1"/>
    <property type="match status" value="1"/>
</dbReference>
<dbReference type="InterPro" id="IPR011429">
    <property type="entry name" value="Cyt_c_Planctomycete-type"/>
</dbReference>
<dbReference type="RefSeq" id="WP_080318830.1">
    <property type="nucleotide sequence ID" value="NZ_MTBC01000004.1"/>
</dbReference>
<protein>
    <submittedName>
        <fullName evidence="4">Uncharacterized protein</fullName>
    </submittedName>
</protein>
<dbReference type="EMBL" id="MTBC01000004">
    <property type="protein sequence ID" value="OQD43049.1"/>
    <property type="molecule type" value="Genomic_DNA"/>
</dbReference>
<dbReference type="AlphaFoldDB" id="A0A1V6LSF8"/>
<keyword evidence="1" id="KW-0812">Transmembrane</keyword>
<evidence type="ECO:0000256" key="1">
    <source>
        <dbReference type="SAM" id="Phobius"/>
    </source>
</evidence>
<evidence type="ECO:0000313" key="4">
    <source>
        <dbReference type="EMBL" id="OQD43049.1"/>
    </source>
</evidence>
<dbReference type="Proteomes" id="UP000191680">
    <property type="component" value="Unassembled WGS sequence"/>
</dbReference>
<evidence type="ECO:0000259" key="2">
    <source>
        <dbReference type="Pfam" id="PF07635"/>
    </source>
</evidence>
<dbReference type="Pfam" id="PF09990">
    <property type="entry name" value="DUF2231"/>
    <property type="match status" value="1"/>
</dbReference>
<keyword evidence="1" id="KW-0472">Membrane</keyword>
<evidence type="ECO:0000313" key="5">
    <source>
        <dbReference type="Proteomes" id="UP000191680"/>
    </source>
</evidence>
<organism evidence="4 5">
    <name type="scientific">Croceivirga radicis</name>
    <dbReference type="NCBI Taxonomy" id="1929488"/>
    <lineage>
        <taxon>Bacteria</taxon>
        <taxon>Pseudomonadati</taxon>
        <taxon>Bacteroidota</taxon>
        <taxon>Flavobacteriia</taxon>
        <taxon>Flavobacteriales</taxon>
        <taxon>Flavobacteriaceae</taxon>
        <taxon>Croceivirga</taxon>
    </lineage>
</organism>
<evidence type="ECO:0000259" key="3">
    <source>
        <dbReference type="Pfam" id="PF09990"/>
    </source>
</evidence>
<dbReference type="OrthoDB" id="1099022at2"/>
<feature type="transmembrane region" description="Helical" evidence="1">
    <location>
        <begin position="76"/>
        <end position="95"/>
    </location>
</feature>
<sequence length="679" mass="76512">MNLANLHPLLVHLPIGIFILAFLLELWQWIRKKDEKETILFILATTIFFSLLSIATGWFLGDNGGYDVDMLNNHKWMGIAFTLCAITLFVLRYCTKAIYRKIYNLLLVIGIVLLSLTGHFGGNMTHGEDFLFTDHSPKAIAIANIEKAQVYAELVQPVLEAKCVSCHNTSKTKGGLLLTSKAEILAGGESGLLFDTISGHYTNLFMHRLHLPMEDDEHMPPKGKQQLSAEEITLLDWWIKNENCFDCTVEDLEKDSRLEPYFASLEEDQSDLSQLAKNANFIPREDLERITKMGISLQQLSEDNPLLIANFNRQKNITTSHFDALENIASNVVEINLSYTNFNDDLITALKPYNNLIKLQLNNTTVTDKGIEKLKNKPYLTSLNLFGTPIKKLNSEQLGQHKKLTHVYVTPQSLTQESITSLSNANIILQGLDINEKFKASKITSPVIVANQEVFKDSLRITIETSFEEATTYFGVVNKTSDTLFKVYTNPFFISKTQTVLAFSEKEGWGKSEYAKRDFIKSGIPIKEGKLHAKPHEKYAAQHEVTLFDGKRGSTNFVDGKWLGYEEQNFKGTFLFDDNKEISSISVSHLSAPTSWIFSPIGYKVIGITENGAKKTIKTIDLGKNKPNVDVQRNLITLEFDAIKVKGIQLEIVNQGKNPEWHTDPGGNSFIFIDEVVLN</sequence>
<feature type="domain" description="Cytochrome C Planctomycete-type" evidence="2">
    <location>
        <begin position="163"/>
        <end position="223"/>
    </location>
</feature>
<reference evidence="4 5" key="1">
    <citation type="submission" date="2016-12" db="EMBL/GenBank/DDBJ databases">
        <authorList>
            <person name="Song W.-J."/>
            <person name="Kurnit D.M."/>
        </authorList>
    </citation>
    <scope>NUCLEOTIDE SEQUENCE [LARGE SCALE GENOMIC DNA]</scope>
    <source>
        <strain evidence="4 5">HSG9</strain>
    </source>
</reference>
<dbReference type="GO" id="GO:0009055">
    <property type="term" value="F:electron transfer activity"/>
    <property type="evidence" value="ECO:0007669"/>
    <property type="project" value="InterPro"/>
</dbReference>
<keyword evidence="5" id="KW-1185">Reference proteome</keyword>